<dbReference type="GO" id="GO:0016020">
    <property type="term" value="C:membrane"/>
    <property type="evidence" value="ECO:0007669"/>
    <property type="project" value="InterPro"/>
</dbReference>
<comment type="caution">
    <text evidence="3">The sequence shown here is derived from an EMBL/GenBank/DDBJ whole genome shotgun (WGS) entry which is preliminary data.</text>
</comment>
<evidence type="ECO:0000313" key="4">
    <source>
        <dbReference type="Proteomes" id="UP000176846"/>
    </source>
</evidence>
<reference evidence="3 4" key="1">
    <citation type="journal article" date="2016" name="Nat. Commun.">
        <title>Thousands of microbial genomes shed light on interconnected biogeochemical processes in an aquifer system.</title>
        <authorList>
            <person name="Anantharaman K."/>
            <person name="Brown C.T."/>
            <person name="Hug L.A."/>
            <person name="Sharon I."/>
            <person name="Castelle C.J."/>
            <person name="Probst A.J."/>
            <person name="Thomas B.C."/>
            <person name="Singh A."/>
            <person name="Wilkins M.J."/>
            <person name="Karaoz U."/>
            <person name="Brodie E.L."/>
            <person name="Williams K.H."/>
            <person name="Hubbard S.S."/>
            <person name="Banfield J.F."/>
        </authorList>
    </citation>
    <scope>NUCLEOTIDE SEQUENCE [LARGE SCALE GENOMIC DNA]</scope>
</reference>
<feature type="domain" description="EamA" evidence="2">
    <location>
        <begin position="2"/>
        <end position="135"/>
    </location>
</feature>
<feature type="transmembrane region" description="Helical" evidence="1">
    <location>
        <begin position="179"/>
        <end position="197"/>
    </location>
</feature>
<dbReference type="EMBL" id="MGEK01000019">
    <property type="protein sequence ID" value="OGL82516.1"/>
    <property type="molecule type" value="Genomic_DNA"/>
</dbReference>
<evidence type="ECO:0000313" key="3">
    <source>
        <dbReference type="EMBL" id="OGL82516.1"/>
    </source>
</evidence>
<dbReference type="InterPro" id="IPR037185">
    <property type="entry name" value="EmrE-like"/>
</dbReference>
<feature type="transmembrane region" description="Helical" evidence="1">
    <location>
        <begin position="6"/>
        <end position="24"/>
    </location>
</feature>
<feature type="transmembrane region" description="Helical" evidence="1">
    <location>
        <begin position="36"/>
        <end position="57"/>
    </location>
</feature>
<dbReference type="PANTHER" id="PTHR22911">
    <property type="entry name" value="ACYL-MALONYL CONDENSING ENZYME-RELATED"/>
    <property type="match status" value="1"/>
</dbReference>
<keyword evidence="1" id="KW-1133">Transmembrane helix</keyword>
<dbReference type="Gene3D" id="1.10.3730.20">
    <property type="match status" value="1"/>
</dbReference>
<accession>A0A1F7UW85</accession>
<feature type="transmembrane region" description="Helical" evidence="1">
    <location>
        <begin position="148"/>
        <end position="167"/>
    </location>
</feature>
<feature type="transmembrane region" description="Helical" evidence="1">
    <location>
        <begin position="119"/>
        <end position="136"/>
    </location>
</feature>
<keyword evidence="1" id="KW-0812">Transmembrane</keyword>
<dbReference type="SUPFAM" id="SSF103481">
    <property type="entry name" value="Multidrug resistance efflux transporter EmrE"/>
    <property type="match status" value="1"/>
</dbReference>
<dbReference type="Pfam" id="PF00892">
    <property type="entry name" value="EamA"/>
    <property type="match status" value="1"/>
</dbReference>
<organism evidence="3 4">
    <name type="scientific">Candidatus Uhrbacteria bacterium RIFCSPLOWO2_01_FULL_47_25</name>
    <dbReference type="NCBI Taxonomy" id="1802402"/>
    <lineage>
        <taxon>Bacteria</taxon>
        <taxon>Candidatus Uhriibacteriota</taxon>
    </lineage>
</organism>
<sequence>MLWLVVVLAGHLSNAGAFVIDKILLQKIMRHPTVYVFYIGALGIFAFVLLPFGNFIWPPVPVIVQSALSGFTFMAALLCFFMALKKSETTRVVPFFGALIPIWTLIFATVFLGEWLNGREWYGIALLVVGAILISYESSLAPTAITGALAALIIFAAGLFAFSSTMLKAVFNSTEFINGFLWTRLFAFLSVLPLLLLPSTRAVVLNMGAGSGTERPTPLFFVGQSLGALGFVLLAWGTQLAPRVTIVNALQGIQYAFLFILITILSYLAPRLIKESLSARILIQKTLAIIILAGGLVLVA</sequence>
<gene>
    <name evidence="3" type="ORF">A2936_03800</name>
</gene>
<protein>
    <recommendedName>
        <fullName evidence="2">EamA domain-containing protein</fullName>
    </recommendedName>
</protein>
<feature type="transmembrane region" description="Helical" evidence="1">
    <location>
        <begin position="281"/>
        <end position="299"/>
    </location>
</feature>
<evidence type="ECO:0000256" key="1">
    <source>
        <dbReference type="SAM" id="Phobius"/>
    </source>
</evidence>
<evidence type="ECO:0000259" key="2">
    <source>
        <dbReference type="Pfam" id="PF00892"/>
    </source>
</evidence>
<proteinExistence type="predicted"/>
<feature type="transmembrane region" description="Helical" evidence="1">
    <location>
        <begin position="249"/>
        <end position="269"/>
    </location>
</feature>
<feature type="transmembrane region" description="Helical" evidence="1">
    <location>
        <begin position="218"/>
        <end position="237"/>
    </location>
</feature>
<dbReference type="InterPro" id="IPR000620">
    <property type="entry name" value="EamA_dom"/>
</dbReference>
<feature type="transmembrane region" description="Helical" evidence="1">
    <location>
        <begin position="63"/>
        <end position="83"/>
    </location>
</feature>
<dbReference type="AlphaFoldDB" id="A0A1F7UW85"/>
<dbReference type="Proteomes" id="UP000176846">
    <property type="component" value="Unassembled WGS sequence"/>
</dbReference>
<name>A0A1F7UW85_9BACT</name>
<keyword evidence="1" id="KW-0472">Membrane</keyword>
<feature type="transmembrane region" description="Helical" evidence="1">
    <location>
        <begin position="95"/>
        <end position="113"/>
    </location>
</feature>